<protein>
    <recommendedName>
        <fullName evidence="4">DUF2304 domain-containing protein</fullName>
    </recommendedName>
</protein>
<keyword evidence="1" id="KW-0472">Membrane</keyword>
<proteinExistence type="predicted"/>
<evidence type="ECO:0000313" key="2">
    <source>
        <dbReference type="EMBL" id="MDP9831805.1"/>
    </source>
</evidence>
<accession>A0ABT9PGG8</accession>
<organism evidence="2 3">
    <name type="scientific">Trueperella abortisuis</name>
    <dbReference type="NCBI Taxonomy" id="445930"/>
    <lineage>
        <taxon>Bacteria</taxon>
        <taxon>Bacillati</taxon>
        <taxon>Actinomycetota</taxon>
        <taxon>Actinomycetes</taxon>
        <taxon>Actinomycetales</taxon>
        <taxon>Actinomycetaceae</taxon>
        <taxon>Trueperella</taxon>
    </lineage>
</organism>
<evidence type="ECO:0000256" key="1">
    <source>
        <dbReference type="SAM" id="Phobius"/>
    </source>
</evidence>
<evidence type="ECO:0008006" key="4">
    <source>
        <dbReference type="Google" id="ProtNLM"/>
    </source>
</evidence>
<feature type="transmembrane region" description="Helical" evidence="1">
    <location>
        <begin position="6"/>
        <end position="21"/>
    </location>
</feature>
<gene>
    <name evidence="2" type="ORF">J2S45_000484</name>
</gene>
<comment type="caution">
    <text evidence="2">The sequence shown here is derived from an EMBL/GenBank/DDBJ whole genome shotgun (WGS) entry which is preliminary data.</text>
</comment>
<evidence type="ECO:0000313" key="3">
    <source>
        <dbReference type="Proteomes" id="UP001230145"/>
    </source>
</evidence>
<feature type="transmembrane region" description="Helical" evidence="1">
    <location>
        <begin position="33"/>
        <end position="52"/>
    </location>
</feature>
<keyword evidence="1" id="KW-0812">Transmembrane</keyword>
<dbReference type="RefSeq" id="WP_270974964.1">
    <property type="nucleotide sequence ID" value="NZ_CP133407.1"/>
</dbReference>
<sequence length="139" mass="15396">MLIQIILLAVILVAAAYLVRGTQDTKNVALRRLLLLVFVALAVATILFPQITTKVAHFVGVGRGVDLLLYLTIIAFLSYSVVSYRRMVILENRLVELARELAVARTHPDTLTRAGEFTPTTNPAEAILHGETLKEEEEE</sequence>
<keyword evidence="3" id="KW-1185">Reference proteome</keyword>
<feature type="transmembrane region" description="Helical" evidence="1">
    <location>
        <begin position="67"/>
        <end position="84"/>
    </location>
</feature>
<name>A0ABT9PGG8_9ACTO</name>
<dbReference type="Pfam" id="PF10066">
    <property type="entry name" value="DUF2304"/>
    <property type="match status" value="1"/>
</dbReference>
<dbReference type="Proteomes" id="UP001230145">
    <property type="component" value="Unassembled WGS sequence"/>
</dbReference>
<reference evidence="2 3" key="1">
    <citation type="submission" date="2023-07" db="EMBL/GenBank/DDBJ databases">
        <title>Sequencing the genomes of 1000 actinobacteria strains.</title>
        <authorList>
            <person name="Klenk H.-P."/>
        </authorList>
    </citation>
    <scope>NUCLEOTIDE SEQUENCE [LARGE SCALE GENOMIC DNA]</scope>
    <source>
        <strain evidence="2 3">DSM 19515</strain>
    </source>
</reference>
<keyword evidence="1" id="KW-1133">Transmembrane helix</keyword>
<dbReference type="EMBL" id="JAUSQL010000001">
    <property type="protein sequence ID" value="MDP9831805.1"/>
    <property type="molecule type" value="Genomic_DNA"/>
</dbReference>
<dbReference type="InterPro" id="IPR019277">
    <property type="entry name" value="DUF2304"/>
</dbReference>